<evidence type="ECO:0000259" key="3">
    <source>
        <dbReference type="Pfam" id="PF01370"/>
    </source>
</evidence>
<dbReference type="KEGG" id="rtu:PR017_17665"/>
<dbReference type="InterPro" id="IPR036291">
    <property type="entry name" value="NAD(P)-bd_dom_sf"/>
</dbReference>
<dbReference type="Pfam" id="PF01370">
    <property type="entry name" value="Epimerase"/>
    <property type="match status" value="1"/>
</dbReference>
<comment type="pathway">
    <text evidence="1">Bacterial outer membrane biogenesis; LPS O-antigen biosynthesis.</text>
</comment>
<comment type="similarity">
    <text evidence="2">Belongs to the NAD(P)-dependent epimerase/dehydratase family.</text>
</comment>
<dbReference type="InterPro" id="IPR001509">
    <property type="entry name" value="Epimerase_deHydtase"/>
</dbReference>
<name>A0AAF1KTZ0_9HYPH</name>
<protein>
    <submittedName>
        <fullName evidence="4">SDR family oxidoreductase</fullName>
    </submittedName>
</protein>
<dbReference type="EMBL" id="CP117255">
    <property type="protein sequence ID" value="WFR95561.1"/>
    <property type="molecule type" value="Genomic_DNA"/>
</dbReference>
<dbReference type="Gene3D" id="3.40.50.720">
    <property type="entry name" value="NAD(P)-binding Rossmann-like Domain"/>
    <property type="match status" value="1"/>
</dbReference>
<feature type="domain" description="NAD-dependent epimerase/dehydratase" evidence="3">
    <location>
        <begin position="2"/>
        <end position="219"/>
    </location>
</feature>
<sequence>MILVTGATGFVGTALCADLTARGIAFRPASRLPTSGFHPVGVIDSRTDWTQALVGVDCVVHLAARVHVMDDTAADPLAAFRAANVDATLNLARQAAAAGARRFIFISSIKVNGEETAPDRPFTAADVPEPGDPYGLSKWEAEQALFDLGRQTGMDIVVIRPPLIYGPGVKANFASLMRLARRGLPLPFGLISNRRSLLFVGNLTDFIILCVAHPNATNRTFLVSDGEDLSIGQLIAGISGAMGRKAWLLPVPPRLIEAAAAMLGKGPAARRLLGSLQVDTGETRRVAGWTPPFSCEQGLALTVQSFPG</sequence>
<evidence type="ECO:0000256" key="1">
    <source>
        <dbReference type="ARBA" id="ARBA00005125"/>
    </source>
</evidence>
<dbReference type="SUPFAM" id="SSF51735">
    <property type="entry name" value="NAD(P)-binding Rossmann-fold domains"/>
    <property type="match status" value="1"/>
</dbReference>
<evidence type="ECO:0000256" key="2">
    <source>
        <dbReference type="ARBA" id="ARBA00007637"/>
    </source>
</evidence>
<evidence type="ECO:0000313" key="4">
    <source>
        <dbReference type="EMBL" id="WFR95561.1"/>
    </source>
</evidence>
<accession>A0AAF1KTZ0</accession>
<gene>
    <name evidence="4" type="ORF">PR017_17665</name>
</gene>
<keyword evidence="5" id="KW-1185">Reference proteome</keyword>
<dbReference type="CDD" id="cd05232">
    <property type="entry name" value="UDP_G4E_4_SDR_e"/>
    <property type="match status" value="1"/>
</dbReference>
<reference evidence="4 5" key="1">
    <citation type="journal article" date="2018" name="Sci. Rep.">
        <title>Rhizobium tumorigenes sp. nov., a novel plant tumorigenic bacterium isolated from cane gall tumors on thornless blackberry.</title>
        <authorList>
            <person name="Kuzmanovi N."/>
            <person name="Smalla K."/>
            <person name="Gronow S."/>
            <person name="PuBawska J."/>
        </authorList>
    </citation>
    <scope>NUCLEOTIDE SEQUENCE [LARGE SCALE GENOMIC DNA]</scope>
    <source>
        <strain evidence="4 5">1078</strain>
    </source>
</reference>
<organism evidence="4 5">
    <name type="scientific">Rhizobium tumorigenes</name>
    <dbReference type="NCBI Taxonomy" id="2041385"/>
    <lineage>
        <taxon>Bacteria</taxon>
        <taxon>Pseudomonadati</taxon>
        <taxon>Pseudomonadota</taxon>
        <taxon>Alphaproteobacteria</taxon>
        <taxon>Hyphomicrobiales</taxon>
        <taxon>Rhizobiaceae</taxon>
        <taxon>Rhizobium/Agrobacterium group</taxon>
        <taxon>Rhizobium</taxon>
    </lineage>
</organism>
<dbReference type="Proteomes" id="UP000249499">
    <property type="component" value="Chromosome"/>
</dbReference>
<evidence type="ECO:0000313" key="5">
    <source>
        <dbReference type="Proteomes" id="UP000249499"/>
    </source>
</evidence>
<dbReference type="PANTHER" id="PTHR43000">
    <property type="entry name" value="DTDP-D-GLUCOSE 4,6-DEHYDRATASE-RELATED"/>
    <property type="match status" value="1"/>
</dbReference>
<reference evidence="5" key="2">
    <citation type="journal article" date="2023" name="MicrobiologyOpen">
        <title>Genomics of the tumorigenes clade of the family Rhizobiaceae and description of Rhizobium rhododendri sp. nov.</title>
        <authorList>
            <person name="Kuzmanovic N."/>
            <person name="diCenzo G.C."/>
            <person name="Bunk B."/>
            <person name="Sproeer C."/>
            <person name="Fruehling A."/>
            <person name="Neumann-Schaal M."/>
            <person name="Overmann J."/>
            <person name="Smalla K."/>
        </authorList>
    </citation>
    <scope>NUCLEOTIDE SEQUENCE [LARGE SCALE GENOMIC DNA]</scope>
    <source>
        <strain evidence="5">1078</strain>
    </source>
</reference>
<dbReference type="AlphaFoldDB" id="A0AAF1KTZ0"/>
<proteinExistence type="inferred from homology"/>
<dbReference type="RefSeq" id="WP_111216357.1">
    <property type="nucleotide sequence ID" value="NZ_CP117255.1"/>
</dbReference>